<evidence type="ECO:0000313" key="1">
    <source>
        <dbReference type="EMBL" id="MDL4842755.1"/>
    </source>
</evidence>
<dbReference type="InterPro" id="IPR035945">
    <property type="entry name" value="YhaI-like_sf"/>
</dbReference>
<dbReference type="Proteomes" id="UP001235343">
    <property type="component" value="Unassembled WGS sequence"/>
</dbReference>
<keyword evidence="2" id="KW-1185">Reference proteome</keyword>
<dbReference type="SUPFAM" id="SSF109915">
    <property type="entry name" value="Hypothetical protein YhaI"/>
    <property type="match status" value="1"/>
</dbReference>
<name>A0ABT7LDT4_9BACI</name>
<comment type="caution">
    <text evidence="1">The sequence shown here is derived from an EMBL/GenBank/DDBJ whole genome shotgun (WGS) entry which is preliminary data.</text>
</comment>
<gene>
    <name evidence="1" type="ORF">QQS35_20180</name>
</gene>
<evidence type="ECO:0000313" key="2">
    <source>
        <dbReference type="Proteomes" id="UP001235343"/>
    </source>
</evidence>
<dbReference type="Gene3D" id="1.10.3750.10">
    <property type="entry name" value="YhaI-like"/>
    <property type="match status" value="1"/>
</dbReference>
<organism evidence="1 2">
    <name type="scientific">Aquibacillus rhizosphaerae</name>
    <dbReference type="NCBI Taxonomy" id="3051431"/>
    <lineage>
        <taxon>Bacteria</taxon>
        <taxon>Bacillati</taxon>
        <taxon>Bacillota</taxon>
        <taxon>Bacilli</taxon>
        <taxon>Bacillales</taxon>
        <taxon>Bacillaceae</taxon>
        <taxon>Aquibacillus</taxon>
    </lineage>
</organism>
<dbReference type="InterPro" id="IPR015058">
    <property type="entry name" value="DUF1878"/>
</dbReference>
<dbReference type="RefSeq" id="WP_285934047.1">
    <property type="nucleotide sequence ID" value="NZ_JASTZU010000063.1"/>
</dbReference>
<accession>A0ABT7LDT4</accession>
<reference evidence="1 2" key="1">
    <citation type="submission" date="2023-06" db="EMBL/GenBank/DDBJ databases">
        <title>Aquibacillus rhizosphaerae LR5S19.</title>
        <authorList>
            <person name="Sun J.-Q."/>
        </authorList>
    </citation>
    <scope>NUCLEOTIDE SEQUENCE [LARGE SCALE GENOMIC DNA]</scope>
    <source>
        <strain evidence="1 2">LR5S19</strain>
    </source>
</reference>
<dbReference type="EMBL" id="JASTZU010000063">
    <property type="protein sequence ID" value="MDL4842755.1"/>
    <property type="molecule type" value="Genomic_DNA"/>
</dbReference>
<proteinExistence type="predicted"/>
<dbReference type="Pfam" id="PF08963">
    <property type="entry name" value="DUF1878"/>
    <property type="match status" value="1"/>
</dbReference>
<protein>
    <submittedName>
        <fullName evidence="1">DUF1878 family protein</fullName>
    </submittedName>
</protein>
<sequence>MGLDGEMEKLQFKVRLLLDICDMNKYPFTKIVIDSELTNDEYQGVIQLLEEINTYFINQKEEGFLNFESLLIHFVGLLNTKLNPEETMHALVKEGYYPSLMEVLITAHNKRE</sequence>